<organism evidence="1">
    <name type="scientific">Setaria italica</name>
    <name type="common">Foxtail millet</name>
    <name type="synonym">Panicum italicum</name>
    <dbReference type="NCBI Taxonomy" id="4555"/>
    <lineage>
        <taxon>Eukaryota</taxon>
        <taxon>Viridiplantae</taxon>
        <taxon>Streptophyta</taxon>
        <taxon>Embryophyta</taxon>
        <taxon>Tracheophyta</taxon>
        <taxon>Spermatophyta</taxon>
        <taxon>Magnoliopsida</taxon>
        <taxon>Liliopsida</taxon>
        <taxon>Poales</taxon>
        <taxon>Poaceae</taxon>
        <taxon>PACMAD clade</taxon>
        <taxon>Panicoideae</taxon>
        <taxon>Panicodae</taxon>
        <taxon>Paniceae</taxon>
        <taxon>Cenchrinae</taxon>
        <taxon>Setaria</taxon>
    </lineage>
</organism>
<evidence type="ECO:0000313" key="1">
    <source>
        <dbReference type="EMBL" id="RCV46938.1"/>
    </source>
</evidence>
<protein>
    <submittedName>
        <fullName evidence="1">Uncharacterized protein</fullName>
    </submittedName>
</protein>
<sequence length="104" mass="12011">MAGEFQAQRWWWSSRRRRRARATASSSPAITSTSSRGGCLVGGGCKIFPSPRERCRRGPTRCTTDEEPARPLLDLEPWARRRRRGIFVYGKRDLRGTRVWFTVL</sequence>
<gene>
    <name evidence="1" type="ORF">SETIT_9G571300v2</name>
</gene>
<dbReference type="AlphaFoldDB" id="A0A368SWX8"/>
<name>A0A368SWX8_SETIT</name>
<dbReference type="EMBL" id="CM003536">
    <property type="protein sequence ID" value="RCV46938.1"/>
    <property type="molecule type" value="Genomic_DNA"/>
</dbReference>
<proteinExistence type="predicted"/>
<reference evidence="1" key="1">
    <citation type="journal article" date="2012" name="Nat. Biotechnol.">
        <title>Reference genome sequence of the model plant Setaria.</title>
        <authorList>
            <person name="Bennetzen J.L."/>
            <person name="Schmutz J."/>
            <person name="Wang H."/>
            <person name="Percifield R."/>
            <person name="Hawkins J."/>
            <person name="Pontaroli A.C."/>
            <person name="Estep M."/>
            <person name="Feng L."/>
            <person name="Vaughn J.N."/>
            <person name="Grimwood J."/>
            <person name="Jenkins J."/>
            <person name="Barry K."/>
            <person name="Lindquist E."/>
            <person name="Hellsten U."/>
            <person name="Deshpande S."/>
            <person name="Wang X."/>
            <person name="Wu X."/>
            <person name="Mitros T."/>
            <person name="Triplett J."/>
            <person name="Yang X."/>
            <person name="Ye C.Y."/>
            <person name="Mauro-Herrera M."/>
            <person name="Wang L."/>
            <person name="Li P."/>
            <person name="Sharma M."/>
            <person name="Sharma R."/>
            <person name="Ronald P.C."/>
            <person name="Panaud O."/>
            <person name="Kellogg E.A."/>
            <person name="Brutnell T.P."/>
            <person name="Doust A.N."/>
            <person name="Tuskan G.A."/>
            <person name="Rokhsar D."/>
            <person name="Devos K.M."/>
        </authorList>
    </citation>
    <scope>NUCLEOTIDE SEQUENCE [LARGE SCALE GENOMIC DNA]</scope>
    <source>
        <strain evidence="1">Yugu1</strain>
    </source>
</reference>
<accession>A0A368SWX8</accession>
<reference evidence="1" key="2">
    <citation type="submission" date="2015-07" db="EMBL/GenBank/DDBJ databases">
        <authorList>
            <person name="Noorani M."/>
        </authorList>
    </citation>
    <scope>NUCLEOTIDE SEQUENCE</scope>
    <source>
        <strain evidence="1">Yugu1</strain>
    </source>
</reference>